<proteinExistence type="predicted"/>
<feature type="compositionally biased region" description="Low complexity" evidence="1">
    <location>
        <begin position="30"/>
        <end position="48"/>
    </location>
</feature>
<evidence type="ECO:0000313" key="2">
    <source>
        <dbReference type="EMBL" id="GBO13137.1"/>
    </source>
</evidence>
<sequence>MLHVKSYAAVKSTPDGVVRKFGEWLPAQAPSALSDSSSKFLSPSPNSPRVASKRDVNRVKLNLIFKQLASSDYQKSILELSRHGSNAQECRRGYVPKEIQTRRSVIGFTPAALSSFPPRKVWGRGEVFLRIRRVQSVIAVFESASEFLLSLKEPAEWSPLNFLVYFLKKVLFSLPQRG</sequence>
<reference evidence="2 3" key="1">
    <citation type="journal article" date="2019" name="Sci. Rep.">
        <title>Orb-weaving spider Araneus ventricosus genome elucidates the spidroin gene catalogue.</title>
        <authorList>
            <person name="Kono N."/>
            <person name="Nakamura H."/>
            <person name="Ohtoshi R."/>
            <person name="Moran D.A.P."/>
            <person name="Shinohara A."/>
            <person name="Yoshida Y."/>
            <person name="Fujiwara M."/>
            <person name="Mori M."/>
            <person name="Tomita M."/>
            <person name="Arakawa K."/>
        </authorList>
    </citation>
    <scope>NUCLEOTIDE SEQUENCE [LARGE SCALE GENOMIC DNA]</scope>
</reference>
<name>A0A4Y2UNM3_ARAVE</name>
<dbReference type="Proteomes" id="UP000499080">
    <property type="component" value="Unassembled WGS sequence"/>
</dbReference>
<accession>A0A4Y2UNM3</accession>
<feature type="region of interest" description="Disordered" evidence="1">
    <location>
        <begin position="30"/>
        <end position="52"/>
    </location>
</feature>
<organism evidence="2 3">
    <name type="scientific">Araneus ventricosus</name>
    <name type="common">Orbweaver spider</name>
    <name type="synonym">Epeira ventricosa</name>
    <dbReference type="NCBI Taxonomy" id="182803"/>
    <lineage>
        <taxon>Eukaryota</taxon>
        <taxon>Metazoa</taxon>
        <taxon>Ecdysozoa</taxon>
        <taxon>Arthropoda</taxon>
        <taxon>Chelicerata</taxon>
        <taxon>Arachnida</taxon>
        <taxon>Araneae</taxon>
        <taxon>Araneomorphae</taxon>
        <taxon>Entelegynae</taxon>
        <taxon>Araneoidea</taxon>
        <taxon>Araneidae</taxon>
        <taxon>Araneus</taxon>
    </lineage>
</organism>
<comment type="caution">
    <text evidence="2">The sequence shown here is derived from an EMBL/GenBank/DDBJ whole genome shotgun (WGS) entry which is preliminary data.</text>
</comment>
<protein>
    <submittedName>
        <fullName evidence="2">Uncharacterized protein</fullName>
    </submittedName>
</protein>
<evidence type="ECO:0000313" key="3">
    <source>
        <dbReference type="Proteomes" id="UP000499080"/>
    </source>
</evidence>
<keyword evidence="3" id="KW-1185">Reference proteome</keyword>
<gene>
    <name evidence="2" type="ORF">AVEN_183609_1</name>
</gene>
<dbReference type="AlphaFoldDB" id="A0A4Y2UNM3"/>
<dbReference type="EMBL" id="BGPR01037523">
    <property type="protein sequence ID" value="GBO13137.1"/>
    <property type="molecule type" value="Genomic_DNA"/>
</dbReference>
<evidence type="ECO:0000256" key="1">
    <source>
        <dbReference type="SAM" id="MobiDB-lite"/>
    </source>
</evidence>